<comment type="caution">
    <text evidence="1">The sequence shown here is derived from an EMBL/GenBank/DDBJ whole genome shotgun (WGS) entry which is preliminary data.</text>
</comment>
<evidence type="ECO:0000313" key="1">
    <source>
        <dbReference type="EMBL" id="CAD8148439.1"/>
    </source>
</evidence>
<organism evidence="1 2">
    <name type="scientific">Paramecium pentaurelia</name>
    <dbReference type="NCBI Taxonomy" id="43138"/>
    <lineage>
        <taxon>Eukaryota</taxon>
        <taxon>Sar</taxon>
        <taxon>Alveolata</taxon>
        <taxon>Ciliophora</taxon>
        <taxon>Intramacronucleata</taxon>
        <taxon>Oligohymenophorea</taxon>
        <taxon>Peniculida</taxon>
        <taxon>Parameciidae</taxon>
        <taxon>Paramecium</taxon>
    </lineage>
</organism>
<sequence>MNKQDITEFLNKQLILKYQRNLIEGLIQFIISQTKLIFQFLQNICLIKNTCLKKVDPGFLNQSIIFRINISLIFKIPI</sequence>
<accession>A0A8S1TB15</accession>
<proteinExistence type="predicted"/>
<protein>
    <submittedName>
        <fullName evidence="1">Uncharacterized protein</fullName>
    </submittedName>
</protein>
<gene>
    <name evidence="1" type="ORF">PPENT_87.1.T0180066</name>
</gene>
<dbReference type="AlphaFoldDB" id="A0A8S1TB15"/>
<name>A0A8S1TB15_9CILI</name>
<reference evidence="1" key="1">
    <citation type="submission" date="2021-01" db="EMBL/GenBank/DDBJ databases">
        <authorList>
            <consortium name="Genoscope - CEA"/>
            <person name="William W."/>
        </authorList>
    </citation>
    <scope>NUCLEOTIDE SEQUENCE</scope>
</reference>
<dbReference type="Proteomes" id="UP000689195">
    <property type="component" value="Unassembled WGS sequence"/>
</dbReference>
<evidence type="ECO:0000313" key="2">
    <source>
        <dbReference type="Proteomes" id="UP000689195"/>
    </source>
</evidence>
<dbReference type="EMBL" id="CAJJDO010000018">
    <property type="protein sequence ID" value="CAD8148439.1"/>
    <property type="molecule type" value="Genomic_DNA"/>
</dbReference>
<keyword evidence="2" id="KW-1185">Reference proteome</keyword>